<dbReference type="RefSeq" id="WP_174880474.1">
    <property type="nucleotide sequence ID" value="NZ_CADEPK010000196.1"/>
</dbReference>
<reference evidence="5 6" key="1">
    <citation type="submission" date="2023-07" db="EMBL/GenBank/DDBJ databases">
        <title>Genomic Encyclopedia of Type Strains, Phase IV (KMG-IV): sequencing the most valuable type-strain genomes for metagenomic binning, comparative biology and taxonomic classification.</title>
        <authorList>
            <person name="Goeker M."/>
        </authorList>
    </citation>
    <scope>NUCLEOTIDE SEQUENCE [LARGE SCALE GENOMIC DNA]</scope>
    <source>
        <strain evidence="5 6">DSM 17723</strain>
    </source>
</reference>
<evidence type="ECO:0000313" key="6">
    <source>
        <dbReference type="Proteomes" id="UP001232245"/>
    </source>
</evidence>
<evidence type="ECO:0000256" key="3">
    <source>
        <dbReference type="ARBA" id="ARBA00022840"/>
    </source>
</evidence>
<dbReference type="PANTHER" id="PTHR23407">
    <property type="entry name" value="ATPASE INHIBITOR/5-FORMYLTETRAHYDROFOLATE CYCLO-LIGASE"/>
    <property type="match status" value="1"/>
</dbReference>
<dbReference type="PANTHER" id="PTHR23407:SF1">
    <property type="entry name" value="5-FORMYLTETRAHYDROFOLATE CYCLO-LIGASE"/>
    <property type="match status" value="1"/>
</dbReference>
<organism evidence="5 6">
    <name type="scientific">Metabacillus niabensis</name>
    <dbReference type="NCBI Taxonomy" id="324854"/>
    <lineage>
        <taxon>Bacteria</taxon>
        <taxon>Bacillati</taxon>
        <taxon>Bacillota</taxon>
        <taxon>Bacilli</taxon>
        <taxon>Bacillales</taxon>
        <taxon>Bacillaceae</taxon>
        <taxon>Metabacillus</taxon>
    </lineage>
</organism>
<dbReference type="Pfam" id="PF01812">
    <property type="entry name" value="5-FTHF_cyc-lig"/>
    <property type="match status" value="1"/>
</dbReference>
<evidence type="ECO:0000313" key="5">
    <source>
        <dbReference type="EMBL" id="MDQ0224870.1"/>
    </source>
</evidence>
<proteinExistence type="inferred from homology"/>
<sequence length="187" mass="21549">MNKQEIRKKIKNKLDKMSLEDYWSNSFEIHKKLFNHAVWKNSSIVAITVSRGKEVDTAFIINQAWKENKTVAVPKCDPATKTMVFRVISTFEQLEEGYFGILEPIVTDTKGLTSKEIELMIVPGVAYDFNGYRIGYGGGYFDRYLSDFHNKYLSLAFTQQFVDHIPAKSFDIAIPIIITEKSVFTWN</sequence>
<comment type="caution">
    <text evidence="5">The sequence shown here is derived from an EMBL/GenBank/DDBJ whole genome shotgun (WGS) entry which is preliminary data.</text>
</comment>
<dbReference type="EMBL" id="JAUSTZ010000002">
    <property type="protein sequence ID" value="MDQ0224870.1"/>
    <property type="molecule type" value="Genomic_DNA"/>
</dbReference>
<dbReference type="Proteomes" id="UP001232245">
    <property type="component" value="Unassembled WGS sequence"/>
</dbReference>
<keyword evidence="4" id="KW-0460">Magnesium</keyword>
<dbReference type="InterPro" id="IPR037171">
    <property type="entry name" value="NagB/RpiA_transferase-like"/>
</dbReference>
<evidence type="ECO:0000256" key="1">
    <source>
        <dbReference type="ARBA" id="ARBA00010638"/>
    </source>
</evidence>
<keyword evidence="4" id="KW-0479">Metal-binding</keyword>
<dbReference type="NCBIfam" id="TIGR02727">
    <property type="entry name" value="MTHFS_bact"/>
    <property type="match status" value="1"/>
</dbReference>
<dbReference type="InterPro" id="IPR024185">
    <property type="entry name" value="FTHF_cligase-like_sf"/>
</dbReference>
<keyword evidence="2 4" id="KW-0547">Nucleotide-binding</keyword>
<dbReference type="GO" id="GO:0030272">
    <property type="term" value="F:5-formyltetrahydrofolate cyclo-ligase activity"/>
    <property type="evidence" value="ECO:0007669"/>
    <property type="project" value="UniProtKB-EC"/>
</dbReference>
<gene>
    <name evidence="5" type="ORF">J2S02_001199</name>
</gene>
<dbReference type="EC" id="6.3.3.2" evidence="4"/>
<comment type="catalytic activity">
    <reaction evidence="4">
        <text>(6S)-5-formyl-5,6,7,8-tetrahydrofolate + ATP = (6R)-5,10-methenyltetrahydrofolate + ADP + phosphate</text>
        <dbReference type="Rhea" id="RHEA:10488"/>
        <dbReference type="ChEBI" id="CHEBI:30616"/>
        <dbReference type="ChEBI" id="CHEBI:43474"/>
        <dbReference type="ChEBI" id="CHEBI:57455"/>
        <dbReference type="ChEBI" id="CHEBI:57457"/>
        <dbReference type="ChEBI" id="CHEBI:456216"/>
        <dbReference type="EC" id="6.3.3.2"/>
    </reaction>
</comment>
<dbReference type="SUPFAM" id="SSF100950">
    <property type="entry name" value="NagB/RpiA/CoA transferase-like"/>
    <property type="match status" value="1"/>
</dbReference>
<evidence type="ECO:0000256" key="2">
    <source>
        <dbReference type="ARBA" id="ARBA00022741"/>
    </source>
</evidence>
<protein>
    <recommendedName>
        <fullName evidence="4">5-formyltetrahydrofolate cyclo-ligase</fullName>
        <ecNumber evidence="4">6.3.3.2</ecNumber>
    </recommendedName>
</protein>
<dbReference type="Gene3D" id="3.40.50.10420">
    <property type="entry name" value="NagB/RpiA/CoA transferase-like"/>
    <property type="match status" value="1"/>
</dbReference>
<name>A0ABT9Z0R0_9BACI</name>
<comment type="similarity">
    <text evidence="1 4">Belongs to the 5-formyltetrahydrofolate cyclo-ligase family.</text>
</comment>
<accession>A0ABT9Z0R0</accession>
<dbReference type="InterPro" id="IPR002698">
    <property type="entry name" value="FTHF_cligase"/>
</dbReference>
<comment type="cofactor">
    <cofactor evidence="4">
        <name>Mg(2+)</name>
        <dbReference type="ChEBI" id="CHEBI:18420"/>
    </cofactor>
</comment>
<keyword evidence="5" id="KW-0436">Ligase</keyword>
<dbReference type="PIRSF" id="PIRSF006806">
    <property type="entry name" value="FTHF_cligase"/>
    <property type="match status" value="1"/>
</dbReference>
<keyword evidence="6" id="KW-1185">Reference proteome</keyword>
<keyword evidence="3 4" id="KW-0067">ATP-binding</keyword>
<evidence type="ECO:0000256" key="4">
    <source>
        <dbReference type="RuleBase" id="RU361279"/>
    </source>
</evidence>